<gene>
    <name evidence="1" type="ORF">BI347_21565</name>
</gene>
<evidence type="ECO:0000313" key="1">
    <source>
        <dbReference type="EMBL" id="OHX10377.1"/>
    </source>
</evidence>
<dbReference type="EMBL" id="MKCS01000004">
    <property type="protein sequence ID" value="OHX10377.1"/>
    <property type="molecule type" value="Genomic_DNA"/>
</dbReference>
<accession>A0A1S1WSY3</accession>
<name>A0A1S1WSY3_9NEIS</name>
<dbReference type="AlphaFoldDB" id="A0A1S1WSY3"/>
<evidence type="ECO:0000313" key="2">
    <source>
        <dbReference type="Proteomes" id="UP000180088"/>
    </source>
</evidence>
<organism evidence="1 2">
    <name type="scientific">Chromobacterium sphagni</name>
    <dbReference type="NCBI Taxonomy" id="1903179"/>
    <lineage>
        <taxon>Bacteria</taxon>
        <taxon>Pseudomonadati</taxon>
        <taxon>Pseudomonadota</taxon>
        <taxon>Betaproteobacteria</taxon>
        <taxon>Neisseriales</taxon>
        <taxon>Chromobacteriaceae</taxon>
        <taxon>Chromobacterium</taxon>
    </lineage>
</organism>
<reference evidence="1 2" key="1">
    <citation type="submission" date="2016-09" db="EMBL/GenBank/DDBJ databases">
        <title>Chromobacterium muskegensis sp. nov., an insecticidal bacterium isolated from Sphagnum bogs.</title>
        <authorList>
            <person name="Sparks M.E."/>
            <person name="Blackburn M.B."/>
            <person name="Gundersen-Rindal D.E."/>
            <person name="Mitchell A."/>
            <person name="Farrar R."/>
            <person name="Kuhar D."/>
        </authorList>
    </citation>
    <scope>NUCLEOTIDE SEQUENCE [LARGE SCALE GENOMIC DNA]</scope>
    <source>
        <strain evidence="1 2">37-2</strain>
    </source>
</reference>
<proteinExistence type="predicted"/>
<dbReference type="Proteomes" id="UP000180088">
    <property type="component" value="Unassembled WGS sequence"/>
</dbReference>
<protein>
    <recommendedName>
        <fullName evidence="3">Lipoprotein SmpA/OmlA domain-containing protein</fullName>
    </recommendedName>
</protein>
<comment type="caution">
    <text evidence="1">The sequence shown here is derived from an EMBL/GenBank/DDBJ whole genome shotgun (WGS) entry which is preliminary data.</text>
</comment>
<evidence type="ECO:0008006" key="3">
    <source>
        <dbReference type="Google" id="ProtNLM"/>
    </source>
</evidence>
<sequence length="223" mass="24055">MARPDTLQEMAYLALDTNHCRFREEIKMKKTILTLSLLAATMLSGCAGTNFKRPDAGALTLGQSTAADVARVMGEPQQSGEAMKNDQTIKLARYAYASTSGAARYPGVTPARAMVFSTFKDVLVGEEFNSSFAEDATDFDEGKVSALRKGATTRSEVIALLGKPSGEAIYPIIKSKTGKGVVYAYTHVTGTVFNMKLYSKLLVVSFDERDVVSDVEYSSSGSK</sequence>